<dbReference type="RefSeq" id="WP_054836895.1">
    <property type="nucleotide sequence ID" value="NZ_BBBA01000013.1"/>
</dbReference>
<dbReference type="OrthoDB" id="7259at2157"/>
<dbReference type="InterPro" id="IPR036756">
    <property type="entry name" value="H/ACA_rnp_Nop10_sf"/>
</dbReference>
<evidence type="ECO:0000256" key="3">
    <source>
        <dbReference type="ARBA" id="ARBA00018821"/>
    </source>
</evidence>
<comment type="similarity">
    <text evidence="2 7">Belongs to the NOP10 family.</text>
</comment>
<reference evidence="8 9" key="1">
    <citation type="submission" date="2018-05" db="EMBL/GenBank/DDBJ databases">
        <title>Complete Genome Sequences of Extremely Thermoacidophilic, Metal-Mobilizing Type-Strain Members of the Archaeal Family Sulfolobaceae: Acidianus brierleyi DSM-1651T, Acidianus sulfidivorans DSM-18786T, Metallosphaera hakonensis DSM-7519T, and Metallosphaera prunae DSM-10039T.</title>
        <authorList>
            <person name="Counts J.A."/>
            <person name="Kelly R.M."/>
        </authorList>
    </citation>
    <scope>NUCLEOTIDE SEQUENCE [LARGE SCALE GENOMIC DNA]</scope>
    <source>
        <strain evidence="8 9">HO1-1</strain>
    </source>
</reference>
<keyword evidence="9" id="KW-1185">Reference proteome</keyword>
<dbReference type="InterPro" id="IPR007264">
    <property type="entry name" value="H/ACA_rnp_Nop10"/>
</dbReference>
<evidence type="ECO:0000256" key="7">
    <source>
        <dbReference type="HAMAP-Rule" id="MF_00803"/>
    </source>
</evidence>
<gene>
    <name evidence="7" type="primary">nop10</name>
    <name evidence="8" type="ORF">DFR87_09620</name>
</gene>
<dbReference type="GO" id="GO:0030515">
    <property type="term" value="F:snoRNA binding"/>
    <property type="evidence" value="ECO:0007669"/>
    <property type="project" value="InterPro"/>
</dbReference>
<dbReference type="PANTHER" id="PTHR13305:SF0">
    <property type="entry name" value="H_ACA RIBONUCLEOPROTEIN COMPLEX SUBUNIT 3"/>
    <property type="match status" value="1"/>
</dbReference>
<dbReference type="Pfam" id="PF04135">
    <property type="entry name" value="Nop10p"/>
    <property type="match status" value="1"/>
</dbReference>
<evidence type="ECO:0000256" key="6">
    <source>
        <dbReference type="ARBA" id="ARBA00023274"/>
    </source>
</evidence>
<organism evidence="8 9">
    <name type="scientific">Metallosphaera hakonensis JCM 8857 = DSM 7519</name>
    <dbReference type="NCBI Taxonomy" id="1293036"/>
    <lineage>
        <taxon>Archaea</taxon>
        <taxon>Thermoproteota</taxon>
        <taxon>Thermoprotei</taxon>
        <taxon>Sulfolobales</taxon>
        <taxon>Sulfolobaceae</taxon>
        <taxon>Metallosphaera</taxon>
    </lineage>
</organism>
<dbReference type="SUPFAM" id="SSF144210">
    <property type="entry name" value="Nop10-like SnoRNP"/>
    <property type="match status" value="1"/>
</dbReference>
<dbReference type="PANTHER" id="PTHR13305">
    <property type="entry name" value="RIBOSOME BIOGENESIS PROTEIN NOP10"/>
    <property type="match status" value="1"/>
</dbReference>
<dbReference type="GeneID" id="36835600"/>
<dbReference type="HAMAP" id="MF_00803">
    <property type="entry name" value="Nop10"/>
    <property type="match status" value="1"/>
</dbReference>
<evidence type="ECO:0000256" key="2">
    <source>
        <dbReference type="ARBA" id="ARBA00009462"/>
    </source>
</evidence>
<accession>A0A2U9IV86</accession>
<reference evidence="9" key="2">
    <citation type="submission" date="2020-03" db="EMBL/GenBank/DDBJ databases">
        <title>Complete Genome Sequences of Extremely Thermoacidophilic, Metal-Mobilizing Type-Strain Members of the Archaeal Family Sulfolobaceae: Acidianus brierleyi DSM-1651T, Acidianus sulfidivorans DSM-18786T, Metallosphaera hakonensis DSM-7519T, and Metallosphaera prunae DSM-10039T.</title>
        <authorList>
            <person name="Counts J.A."/>
            <person name="Kelly R.M."/>
        </authorList>
    </citation>
    <scope>NUCLEOTIDE SEQUENCE [LARGE SCALE GENOMIC DNA]</scope>
    <source>
        <strain evidence="9">HO1-1</strain>
    </source>
</reference>
<evidence type="ECO:0000256" key="1">
    <source>
        <dbReference type="ARBA" id="ARBA00002325"/>
    </source>
</evidence>
<evidence type="ECO:0000256" key="4">
    <source>
        <dbReference type="ARBA" id="ARBA00022517"/>
    </source>
</evidence>
<dbReference type="AlphaFoldDB" id="A0A2U9IV86"/>
<protein>
    <recommendedName>
        <fullName evidence="3 7">Ribosome biogenesis protein Nop10</fullName>
    </recommendedName>
</protein>
<dbReference type="GO" id="GO:0006364">
    <property type="term" value="P:rRNA processing"/>
    <property type="evidence" value="ECO:0007669"/>
    <property type="project" value="UniProtKB-UniRule"/>
</dbReference>
<keyword evidence="5 7" id="KW-0698">rRNA processing</keyword>
<reference evidence="9" key="3">
    <citation type="submission" date="2020-03" db="EMBL/GenBank/DDBJ databases">
        <title>Sequencing and Assembly of Multiple Reported Metal-Biooxidizing Members of the Extremely Thermoacidophilic Archaeal Family Sulfolobaceae.</title>
        <authorList>
            <person name="Counts J.A."/>
            <person name="Kelly R.M."/>
        </authorList>
    </citation>
    <scope>NUCLEOTIDE SEQUENCE [LARGE SCALE GENOMIC DNA]</scope>
    <source>
        <strain evidence="9">HO1-1</strain>
    </source>
</reference>
<dbReference type="Gene3D" id="2.20.28.40">
    <property type="entry name" value="H/ACA ribonucleoprotein complex, subunit Nop10"/>
    <property type="match status" value="1"/>
</dbReference>
<sequence length="53" mass="6315">MKLIRKCPRDGRYTLQERCPICGEETRPAHPPRFSPQDRMVKYRIIARRGKVC</sequence>
<dbReference type="GO" id="GO:1990904">
    <property type="term" value="C:ribonucleoprotein complex"/>
    <property type="evidence" value="ECO:0007669"/>
    <property type="project" value="UniProtKB-KW"/>
</dbReference>
<dbReference type="KEGG" id="mhk:DFR87_09620"/>
<keyword evidence="6 7" id="KW-0687">Ribonucleoprotein</keyword>
<dbReference type="EMBL" id="CP029287">
    <property type="protein sequence ID" value="AWR99904.1"/>
    <property type="molecule type" value="Genomic_DNA"/>
</dbReference>
<keyword evidence="4 7" id="KW-0690">Ribosome biogenesis</keyword>
<comment type="function">
    <text evidence="1 7">Involved in ribosome biogenesis; more specifically in 18S rRNA pseudouridylation and in cleavage of pre-rRNA.</text>
</comment>
<evidence type="ECO:0000313" key="9">
    <source>
        <dbReference type="Proteomes" id="UP000247586"/>
    </source>
</evidence>
<evidence type="ECO:0000313" key="8">
    <source>
        <dbReference type="EMBL" id="AWR99904.1"/>
    </source>
</evidence>
<proteinExistence type="inferred from homology"/>
<name>A0A2U9IV86_9CREN</name>
<dbReference type="NCBIfam" id="NF009623">
    <property type="entry name" value="PRK13130.1"/>
    <property type="match status" value="1"/>
</dbReference>
<dbReference type="InterPro" id="IPR023532">
    <property type="entry name" value="Nop10_arc-typ"/>
</dbReference>
<evidence type="ECO:0000256" key="5">
    <source>
        <dbReference type="ARBA" id="ARBA00022552"/>
    </source>
</evidence>
<dbReference type="STRING" id="1293036.GCA_001315825_01977"/>
<dbReference type="Proteomes" id="UP000247586">
    <property type="component" value="Chromosome"/>
</dbReference>
<dbReference type="GO" id="GO:0001522">
    <property type="term" value="P:pseudouridine synthesis"/>
    <property type="evidence" value="ECO:0007669"/>
    <property type="project" value="InterPro"/>
</dbReference>